<dbReference type="InterPro" id="IPR036388">
    <property type="entry name" value="WH-like_DNA-bd_sf"/>
</dbReference>
<dbReference type="Pfam" id="PF08220">
    <property type="entry name" value="HTH_DeoR"/>
    <property type="match status" value="1"/>
</dbReference>
<dbReference type="RefSeq" id="WP_340903870.1">
    <property type="nucleotide sequence ID" value="NZ_JBHLUU010000105.1"/>
</dbReference>
<dbReference type="PANTHER" id="PTHR38600">
    <property type="entry name" value="TRANSCRIPTIONAL REGULATORY PROTEIN"/>
    <property type="match status" value="1"/>
</dbReference>
<dbReference type="CDD" id="cd00090">
    <property type="entry name" value="HTH_ARSR"/>
    <property type="match status" value="1"/>
</dbReference>
<gene>
    <name evidence="5" type="ORF">ACFFHF_14910</name>
</gene>
<reference evidence="5 6" key="1">
    <citation type="submission" date="2024-09" db="EMBL/GenBank/DDBJ databases">
        <authorList>
            <person name="Sun Q."/>
            <person name="Mori K."/>
        </authorList>
    </citation>
    <scope>NUCLEOTIDE SEQUENCE [LARGE SCALE GENOMIC DNA]</scope>
    <source>
        <strain evidence="5 6">CGMCC 1.9126</strain>
    </source>
</reference>
<evidence type="ECO:0000259" key="4">
    <source>
        <dbReference type="Pfam" id="PF08220"/>
    </source>
</evidence>
<evidence type="ECO:0000313" key="5">
    <source>
        <dbReference type="EMBL" id="MFC0476499.1"/>
    </source>
</evidence>
<dbReference type="Gene3D" id="1.10.10.10">
    <property type="entry name" value="Winged helix-like DNA-binding domain superfamily/Winged helix DNA-binding domain"/>
    <property type="match status" value="1"/>
</dbReference>
<keyword evidence="2" id="KW-0238">DNA-binding</keyword>
<dbReference type="InterPro" id="IPR036390">
    <property type="entry name" value="WH_DNA-bd_sf"/>
</dbReference>
<keyword evidence="1" id="KW-0805">Transcription regulation</keyword>
<dbReference type="InterPro" id="IPR001034">
    <property type="entry name" value="DeoR_HTH"/>
</dbReference>
<dbReference type="Proteomes" id="UP001589738">
    <property type="component" value="Unassembled WGS sequence"/>
</dbReference>
<evidence type="ECO:0000256" key="1">
    <source>
        <dbReference type="ARBA" id="ARBA00023015"/>
    </source>
</evidence>
<keyword evidence="3" id="KW-0804">Transcription</keyword>
<evidence type="ECO:0000256" key="3">
    <source>
        <dbReference type="ARBA" id="ARBA00023163"/>
    </source>
</evidence>
<proteinExistence type="predicted"/>
<dbReference type="PANTHER" id="PTHR38600:SF2">
    <property type="entry name" value="SLL0088 PROTEIN"/>
    <property type="match status" value="1"/>
</dbReference>
<comment type="caution">
    <text evidence="5">The sequence shown here is derived from an EMBL/GenBank/DDBJ whole genome shotgun (WGS) entry which is preliminary data.</text>
</comment>
<dbReference type="EMBL" id="JBHLUU010000105">
    <property type="protein sequence ID" value="MFC0476499.1"/>
    <property type="molecule type" value="Genomic_DNA"/>
</dbReference>
<organism evidence="5 6">
    <name type="scientific">Robertmurraya beringensis</name>
    <dbReference type="NCBI Taxonomy" id="641660"/>
    <lineage>
        <taxon>Bacteria</taxon>
        <taxon>Bacillati</taxon>
        <taxon>Bacillota</taxon>
        <taxon>Bacilli</taxon>
        <taxon>Bacillales</taxon>
        <taxon>Bacillaceae</taxon>
        <taxon>Robertmurraya</taxon>
    </lineage>
</organism>
<feature type="domain" description="HTH deoR-type" evidence="4">
    <location>
        <begin position="7"/>
        <end position="48"/>
    </location>
</feature>
<dbReference type="SUPFAM" id="SSF46785">
    <property type="entry name" value="Winged helix' DNA-binding domain"/>
    <property type="match status" value="1"/>
</dbReference>
<protein>
    <submittedName>
        <fullName evidence="5">Metalloregulator ArsR/SmtB family transcription factor</fullName>
    </submittedName>
</protein>
<evidence type="ECO:0000313" key="6">
    <source>
        <dbReference type="Proteomes" id="UP001589738"/>
    </source>
</evidence>
<keyword evidence="6" id="KW-1185">Reference proteome</keyword>
<dbReference type="InterPro" id="IPR011991">
    <property type="entry name" value="ArsR-like_HTH"/>
</dbReference>
<evidence type="ECO:0000256" key="2">
    <source>
        <dbReference type="ARBA" id="ARBA00023125"/>
    </source>
</evidence>
<sequence>MSKNTREHILDLLKKEVSLAVNELTERLHITHMAVRKHLTILEKDHLIQSIEVKQPLGRPLQMYSLTEKGEQLFPKNYESISVEFLRDIQELHGEETIQLLFDKREKRITDEYKLKVQEKKNLSEKIKELATLQNDKGYMTEVNQVDEHSYEMIEYNCPIYAVAKEFMIACRCETDMFKNVVGTKQVDRICCKTDGDDHCRFVFRE</sequence>
<accession>A0ABV6KT36</accession>
<name>A0ABV6KT36_9BACI</name>